<dbReference type="Gene3D" id="2.170.130.30">
    <property type="match status" value="1"/>
</dbReference>
<accession>A0A1F6EGP0</accession>
<protein>
    <recommendedName>
        <fullName evidence="1">Transcobalamin-like C-terminal domain-containing protein</fullName>
    </recommendedName>
</protein>
<dbReference type="Pfam" id="PF14478">
    <property type="entry name" value="DUF4430"/>
    <property type="match status" value="1"/>
</dbReference>
<evidence type="ECO:0000313" key="3">
    <source>
        <dbReference type="Proteomes" id="UP000177306"/>
    </source>
</evidence>
<dbReference type="InterPro" id="IPR027954">
    <property type="entry name" value="Transcobalamin-like_C"/>
</dbReference>
<dbReference type="Proteomes" id="UP000177306">
    <property type="component" value="Unassembled WGS sequence"/>
</dbReference>
<name>A0A1F6EGP0_9BACT</name>
<dbReference type="AlphaFoldDB" id="A0A1F6EGP0"/>
<dbReference type="EMBL" id="MFLY01000030">
    <property type="protein sequence ID" value="OGG72809.1"/>
    <property type="molecule type" value="Genomic_DNA"/>
</dbReference>
<reference evidence="2 3" key="1">
    <citation type="journal article" date="2016" name="Nat. Commun.">
        <title>Thousands of microbial genomes shed light on interconnected biogeochemical processes in an aquifer system.</title>
        <authorList>
            <person name="Anantharaman K."/>
            <person name="Brown C.T."/>
            <person name="Hug L.A."/>
            <person name="Sharon I."/>
            <person name="Castelle C.J."/>
            <person name="Probst A.J."/>
            <person name="Thomas B.C."/>
            <person name="Singh A."/>
            <person name="Wilkins M.J."/>
            <person name="Karaoz U."/>
            <person name="Brodie E.L."/>
            <person name="Williams K.H."/>
            <person name="Hubbard S.S."/>
            <person name="Banfield J.F."/>
        </authorList>
    </citation>
    <scope>NUCLEOTIDE SEQUENCE [LARGE SCALE GENOMIC DNA]</scope>
</reference>
<organism evidence="2 3">
    <name type="scientific">Candidatus Kaiserbacteria bacterium RIFCSPLOWO2_01_FULL_53_17</name>
    <dbReference type="NCBI Taxonomy" id="1798511"/>
    <lineage>
        <taxon>Bacteria</taxon>
        <taxon>Candidatus Kaiseribacteriota</taxon>
    </lineage>
</organism>
<sequence>MKRRILIGALVVAVIVAGSFVYEGATREPAGAASETTPTYINAFLVIEGVLPKANVRVPEGSALALLTEVSKEQSFALKTKEYQGMGTLVEKIGEFENGTDGKYWHYYVNNLLAPVGADAYKVKEGDVIEWRFHTPDDSL</sequence>
<comment type="caution">
    <text evidence="2">The sequence shown here is derived from an EMBL/GenBank/DDBJ whole genome shotgun (WGS) entry which is preliminary data.</text>
</comment>
<proteinExistence type="predicted"/>
<feature type="domain" description="Transcobalamin-like C-terminal" evidence="1">
    <location>
        <begin position="79"/>
        <end position="134"/>
    </location>
</feature>
<evidence type="ECO:0000259" key="1">
    <source>
        <dbReference type="Pfam" id="PF14478"/>
    </source>
</evidence>
<gene>
    <name evidence="2" type="ORF">A3A38_00655</name>
</gene>
<evidence type="ECO:0000313" key="2">
    <source>
        <dbReference type="EMBL" id="OGG72809.1"/>
    </source>
</evidence>